<organism evidence="7 8">
    <name type="scientific">Aquatica leii</name>
    <dbReference type="NCBI Taxonomy" id="1421715"/>
    <lineage>
        <taxon>Eukaryota</taxon>
        <taxon>Metazoa</taxon>
        <taxon>Ecdysozoa</taxon>
        <taxon>Arthropoda</taxon>
        <taxon>Hexapoda</taxon>
        <taxon>Insecta</taxon>
        <taxon>Pterygota</taxon>
        <taxon>Neoptera</taxon>
        <taxon>Endopterygota</taxon>
        <taxon>Coleoptera</taxon>
        <taxon>Polyphaga</taxon>
        <taxon>Elateriformia</taxon>
        <taxon>Elateroidea</taxon>
        <taxon>Lampyridae</taxon>
        <taxon>Luciolinae</taxon>
        <taxon>Aquatica</taxon>
    </lineage>
</organism>
<keyword evidence="2 5" id="KW-0863">Zinc-finger</keyword>
<dbReference type="SUPFAM" id="SSF57716">
    <property type="entry name" value="Glucocorticoid receptor-like (DNA-binding domain)"/>
    <property type="match status" value="1"/>
</dbReference>
<dbReference type="Pfam" id="PF05485">
    <property type="entry name" value="THAP"/>
    <property type="match status" value="1"/>
</dbReference>
<reference evidence="8" key="1">
    <citation type="submission" date="2023-01" db="EMBL/GenBank/DDBJ databases">
        <title>Key to firefly adult light organ development and bioluminescence: homeobox transcription factors regulate luciferase expression and transportation to peroxisome.</title>
        <authorList>
            <person name="Fu X."/>
        </authorList>
    </citation>
    <scope>NUCLEOTIDE SEQUENCE [LARGE SCALE GENOMIC DNA]</scope>
</reference>
<dbReference type="GO" id="GO:0008270">
    <property type="term" value="F:zinc ion binding"/>
    <property type="evidence" value="ECO:0007669"/>
    <property type="project" value="UniProtKB-KW"/>
</dbReference>
<dbReference type="SMART" id="SM00980">
    <property type="entry name" value="THAP"/>
    <property type="match status" value="1"/>
</dbReference>
<evidence type="ECO:0000259" key="6">
    <source>
        <dbReference type="PROSITE" id="PS50950"/>
    </source>
</evidence>
<evidence type="ECO:0000256" key="2">
    <source>
        <dbReference type="ARBA" id="ARBA00022771"/>
    </source>
</evidence>
<evidence type="ECO:0000313" key="8">
    <source>
        <dbReference type="Proteomes" id="UP001353858"/>
    </source>
</evidence>
<dbReference type="InterPro" id="IPR006612">
    <property type="entry name" value="THAP_Znf"/>
</dbReference>
<protein>
    <recommendedName>
        <fullName evidence="6">THAP-type domain-containing protein</fullName>
    </recommendedName>
</protein>
<sequence>MAFCAYFECTQTRKSNSKISFFRFPTNHRKTDWLNNCGNPHFFDLTDEQLREKRVCALHFVEKHFVNVNKNRLLHDAVPVNYKSGQLLHENLLNSGIGVIKSPEKLTLRKNGLRKCYRNSNPDSTRTAVKISDSHIRPNNFQKCVPNLISRYQ</sequence>
<evidence type="ECO:0000313" key="7">
    <source>
        <dbReference type="EMBL" id="KAK4879530.1"/>
    </source>
</evidence>
<feature type="domain" description="THAP-type" evidence="6">
    <location>
        <begin position="1"/>
        <end position="82"/>
    </location>
</feature>
<keyword evidence="4 5" id="KW-0238">DNA-binding</keyword>
<evidence type="ECO:0000256" key="4">
    <source>
        <dbReference type="ARBA" id="ARBA00023125"/>
    </source>
</evidence>
<evidence type="ECO:0000256" key="3">
    <source>
        <dbReference type="ARBA" id="ARBA00022833"/>
    </source>
</evidence>
<keyword evidence="1" id="KW-0479">Metal-binding</keyword>
<dbReference type="AlphaFoldDB" id="A0AAN7Q4H8"/>
<dbReference type="GO" id="GO:0003677">
    <property type="term" value="F:DNA binding"/>
    <property type="evidence" value="ECO:0007669"/>
    <property type="project" value="UniProtKB-UniRule"/>
</dbReference>
<accession>A0AAN7Q4H8</accession>
<proteinExistence type="predicted"/>
<evidence type="ECO:0000256" key="5">
    <source>
        <dbReference type="PROSITE-ProRule" id="PRU00309"/>
    </source>
</evidence>
<comment type="caution">
    <text evidence="7">The sequence shown here is derived from an EMBL/GenBank/DDBJ whole genome shotgun (WGS) entry which is preliminary data.</text>
</comment>
<name>A0AAN7Q4H8_9COLE</name>
<dbReference type="Proteomes" id="UP001353858">
    <property type="component" value="Unassembled WGS sequence"/>
</dbReference>
<dbReference type="EMBL" id="JARPUR010000003">
    <property type="protein sequence ID" value="KAK4879530.1"/>
    <property type="molecule type" value="Genomic_DNA"/>
</dbReference>
<keyword evidence="3" id="KW-0862">Zinc</keyword>
<evidence type="ECO:0000256" key="1">
    <source>
        <dbReference type="ARBA" id="ARBA00022723"/>
    </source>
</evidence>
<dbReference type="PROSITE" id="PS50950">
    <property type="entry name" value="ZF_THAP"/>
    <property type="match status" value="1"/>
</dbReference>
<gene>
    <name evidence="7" type="ORF">RN001_007676</name>
</gene>
<keyword evidence="8" id="KW-1185">Reference proteome</keyword>